<dbReference type="CDD" id="cd00093">
    <property type="entry name" value="HTH_XRE"/>
    <property type="match status" value="1"/>
</dbReference>
<evidence type="ECO:0000313" key="2">
    <source>
        <dbReference type="EMBL" id="EWS80001.1"/>
    </source>
</evidence>
<evidence type="ECO:0000313" key="3">
    <source>
        <dbReference type="Proteomes" id="UP000023067"/>
    </source>
</evidence>
<evidence type="ECO:0000259" key="1">
    <source>
        <dbReference type="SMART" id="SM00530"/>
    </source>
</evidence>
<dbReference type="Pfam" id="PF17765">
    <property type="entry name" value="MLTR_LBD"/>
    <property type="match status" value="1"/>
</dbReference>
<sequence>MENFRDRRQELGAFLRARREKVSPADAGLVATGRRRTPGLRREEVAQLAGVGVTWYTWLEQGRAKGVSEQVLDAVARVLRMSEAERHHMLVLAERTPAKPAPPMALRPEHVFLLEQMLPWPAAVQTEAYEIVASNRAYRFLFADLDAYPPDDRNCAWLMFTDPVWRGSLVEEELVLPEIAARLRARQAEHHEEPRWRALVERLREGSEEFRGYWDRHEVADDQPRLRRYRSPRAGLITVHFQSLWLDPALGSRLIVLVPADAESRERLQRSAALLEAAPAWTAREDAIDALAG</sequence>
<dbReference type="PANTHER" id="PTHR35010">
    <property type="entry name" value="BLL4672 PROTEIN-RELATED"/>
    <property type="match status" value="1"/>
</dbReference>
<feature type="domain" description="HTH cro/C1-type" evidence="1">
    <location>
        <begin position="14"/>
        <end position="86"/>
    </location>
</feature>
<reference evidence="2 3" key="1">
    <citation type="submission" date="2014-02" db="EMBL/GenBank/DDBJ databases">
        <title>Genome sequence of Brachybacterium phenoliresistens strain W13A50.</title>
        <authorList>
            <person name="Wang X."/>
        </authorList>
    </citation>
    <scope>NUCLEOTIDE SEQUENCE [LARGE SCALE GENOMIC DNA]</scope>
    <source>
        <strain evidence="2 3">W13A50</strain>
    </source>
</reference>
<dbReference type="Pfam" id="PF13560">
    <property type="entry name" value="HTH_31"/>
    <property type="match status" value="1"/>
</dbReference>
<keyword evidence="3" id="KW-1185">Reference proteome</keyword>
<dbReference type="Proteomes" id="UP000023067">
    <property type="component" value="Unassembled WGS sequence"/>
</dbReference>
<dbReference type="SUPFAM" id="SSF47413">
    <property type="entry name" value="lambda repressor-like DNA-binding domains"/>
    <property type="match status" value="1"/>
</dbReference>
<dbReference type="HOGENOM" id="CLU_057862_2_0_11"/>
<dbReference type="Gene3D" id="1.10.260.40">
    <property type="entry name" value="lambda repressor-like DNA-binding domains"/>
    <property type="match status" value="1"/>
</dbReference>
<dbReference type="STRING" id="396014.BF93_08715"/>
<name>Z9JQE5_9MICO</name>
<dbReference type="SMART" id="SM00530">
    <property type="entry name" value="HTH_XRE"/>
    <property type="match status" value="1"/>
</dbReference>
<proteinExistence type="predicted"/>
<dbReference type="InterPro" id="IPR010982">
    <property type="entry name" value="Lambda_DNA-bd_dom_sf"/>
</dbReference>
<comment type="caution">
    <text evidence="2">The sequence shown here is derived from an EMBL/GenBank/DDBJ whole genome shotgun (WGS) entry which is preliminary data.</text>
</comment>
<dbReference type="InterPro" id="IPR041413">
    <property type="entry name" value="MLTR_LBD"/>
</dbReference>
<keyword evidence="2" id="KW-0238">DNA-binding</keyword>
<organism evidence="2 3">
    <name type="scientific">Brachybacterium phenoliresistens</name>
    <dbReference type="NCBI Taxonomy" id="396014"/>
    <lineage>
        <taxon>Bacteria</taxon>
        <taxon>Bacillati</taxon>
        <taxon>Actinomycetota</taxon>
        <taxon>Actinomycetes</taxon>
        <taxon>Micrococcales</taxon>
        <taxon>Dermabacteraceae</taxon>
        <taxon>Brachybacterium</taxon>
    </lineage>
</organism>
<dbReference type="RefSeq" id="WP_038374063.1">
    <property type="nucleotide sequence ID" value="NZ_BAAAOW010000010.1"/>
</dbReference>
<dbReference type="eggNOG" id="COG1396">
    <property type="taxonomic scope" value="Bacteria"/>
</dbReference>
<accession>Z9JQE5</accession>
<dbReference type="PATRIC" id="fig|396014.3.peg.3242"/>
<dbReference type="AlphaFoldDB" id="Z9JQE5"/>
<dbReference type="InterPro" id="IPR001387">
    <property type="entry name" value="Cro/C1-type_HTH"/>
</dbReference>
<gene>
    <name evidence="2" type="ORF">BF93_08715</name>
</gene>
<dbReference type="OrthoDB" id="4790304at2"/>
<dbReference type="EMBL" id="JDYK01000021">
    <property type="protein sequence ID" value="EWS80001.1"/>
    <property type="molecule type" value="Genomic_DNA"/>
</dbReference>
<dbReference type="GO" id="GO:0003677">
    <property type="term" value="F:DNA binding"/>
    <property type="evidence" value="ECO:0007669"/>
    <property type="project" value="UniProtKB-KW"/>
</dbReference>
<dbReference type="Gene3D" id="3.30.450.180">
    <property type="match status" value="1"/>
</dbReference>
<dbReference type="PANTHER" id="PTHR35010:SF2">
    <property type="entry name" value="BLL4672 PROTEIN"/>
    <property type="match status" value="1"/>
</dbReference>
<protein>
    <submittedName>
        <fullName evidence="2">DNA-binding protein</fullName>
    </submittedName>
</protein>